<evidence type="ECO:0000259" key="13">
    <source>
        <dbReference type="PROSITE" id="PS50893"/>
    </source>
</evidence>
<dbReference type="InterPro" id="IPR003593">
    <property type="entry name" value="AAA+_ATPase"/>
</dbReference>
<dbReference type="KEGG" id="bii:BINDI_0790"/>
<gene>
    <name evidence="15" type="ORF">BINDI_0790</name>
</gene>
<dbReference type="InterPro" id="IPR011527">
    <property type="entry name" value="ABC1_TM_dom"/>
</dbReference>
<dbReference type="InterPro" id="IPR003439">
    <property type="entry name" value="ABC_transporter-like_ATP-bd"/>
</dbReference>
<keyword evidence="9 12" id="KW-0472">Membrane</keyword>
<dbReference type="Proteomes" id="UP000028569">
    <property type="component" value="Chromosome"/>
</dbReference>
<dbReference type="PROSITE" id="PS50929">
    <property type="entry name" value="ABC_TM1F"/>
    <property type="match status" value="1"/>
</dbReference>
<dbReference type="Pfam" id="PF00664">
    <property type="entry name" value="ABC_membrane"/>
    <property type="match status" value="1"/>
</dbReference>
<dbReference type="SUPFAM" id="SSF52540">
    <property type="entry name" value="P-loop containing nucleoside triphosphate hydrolases"/>
    <property type="match status" value="1"/>
</dbReference>
<evidence type="ECO:0000256" key="1">
    <source>
        <dbReference type="ARBA" id="ARBA00004429"/>
    </source>
</evidence>
<feature type="transmembrane region" description="Helical" evidence="12">
    <location>
        <begin position="284"/>
        <end position="305"/>
    </location>
</feature>
<dbReference type="GO" id="GO:0005524">
    <property type="term" value="F:ATP binding"/>
    <property type="evidence" value="ECO:0007669"/>
    <property type="project" value="UniProtKB-KW"/>
</dbReference>
<feature type="transmembrane region" description="Helical" evidence="12">
    <location>
        <begin position="166"/>
        <end position="189"/>
    </location>
</feature>
<evidence type="ECO:0000256" key="10">
    <source>
        <dbReference type="ARBA" id="ARBA00023455"/>
    </source>
</evidence>
<dbReference type="GO" id="GO:0005886">
    <property type="term" value="C:plasma membrane"/>
    <property type="evidence" value="ECO:0007669"/>
    <property type="project" value="UniProtKB-SubCell"/>
</dbReference>
<feature type="transmembrane region" description="Helical" evidence="12">
    <location>
        <begin position="49"/>
        <end position="75"/>
    </location>
</feature>
<keyword evidence="16" id="KW-1185">Reference proteome</keyword>
<evidence type="ECO:0000313" key="15">
    <source>
        <dbReference type="EMBL" id="AIC92062.1"/>
    </source>
</evidence>
<feature type="transmembrane region" description="Helical" evidence="12">
    <location>
        <begin position="95"/>
        <end position="120"/>
    </location>
</feature>
<keyword evidence="3" id="KW-1003">Cell membrane</keyword>
<evidence type="ECO:0000256" key="5">
    <source>
        <dbReference type="ARBA" id="ARBA00022692"/>
    </source>
</evidence>
<keyword evidence="5 12" id="KW-0812">Transmembrane</keyword>
<feature type="region of interest" description="Disordered" evidence="11">
    <location>
        <begin position="626"/>
        <end position="672"/>
    </location>
</feature>
<evidence type="ECO:0000256" key="4">
    <source>
        <dbReference type="ARBA" id="ARBA00022519"/>
    </source>
</evidence>
<keyword evidence="2" id="KW-0813">Transport</keyword>
<dbReference type="Gene3D" id="3.40.50.300">
    <property type="entry name" value="P-loop containing nucleotide triphosphate hydrolases"/>
    <property type="match status" value="1"/>
</dbReference>
<feature type="domain" description="ABC transporter" evidence="13">
    <location>
        <begin position="374"/>
        <end position="614"/>
    </location>
</feature>
<dbReference type="HOGENOM" id="CLU_000604_84_9_11"/>
<keyword evidence="7 15" id="KW-0067">ATP-binding</keyword>
<keyword evidence="6" id="KW-0547">Nucleotide-binding</keyword>
<sequence length="672" mass="72306">MTTDQSDSGSEPNPVEGRAQGGGGAPDRERLHGRSSLMQLLDFAGPRKVFSYLGCCLSALSTIAGFGPYICIWLAVKDLLAVAPGWSQATGIAAYGWIGLGLAAASVILYCAGLLMAHLAAFRSASNMRKAAIGHLLSLPLGYFDLHASGELRRTIDGSAGDTENLLAHILPDAAGSFAMILGMPILMLVFDWRMGLACLFPILIALVCIRMMMNDQGQSFMTEYQDALVRMSKTGTEYVRGIPVVKVFQQTVYSFKAFHEAIEHYSRIARTYSMKVCHLPQTIQMTALNGTVIFLIPVAILLASGQGDFTSFLTDFAFYAVFSGMVPTAMTRLQFSSESFSKADDALNRITGVLSIDPLAVSAEPEHPKSADASLDQVSYTYPGADHPALERIDFEVPEGETVALVGPSGGGKSTCASLLPRFWDVDSGRVAVGGIDVRSIDPHDLMGQVAFVFQTNRLFSTTLLENVRAARPEATPEQVMDALRAAQCMDIVDKLPDGLDTMLGSGGIYLSGGEVQRVALARAILKESPIVVLDEATAFADPENEVLIQKALTKLTRAEGDRRRTVLMIAHRLSTVADVDRILVLDGGRLVEQGTHRQLLDAQGTYARIWSDYERAVSWKVDNSPKAAGEAGRNPADSTADEEHTVPGTGPFVADLSTDDSDIQREGGEA</sequence>
<dbReference type="AlphaFoldDB" id="A0A087VUP1"/>
<dbReference type="PANTHER" id="PTHR24221">
    <property type="entry name" value="ATP-BINDING CASSETTE SUB-FAMILY B"/>
    <property type="match status" value="1"/>
</dbReference>
<accession>A0A087VUP1</accession>
<feature type="transmembrane region" description="Helical" evidence="12">
    <location>
        <begin position="317"/>
        <end position="334"/>
    </location>
</feature>
<reference evidence="15 16" key="1">
    <citation type="journal article" date="2014" name="Appl. Environ. Microbiol.">
        <title>Genomic encyclopedia of type strains of the genus Bifidobacterium.</title>
        <authorList>
            <person name="Milani C."/>
            <person name="Lugli G.A."/>
            <person name="Duranti S."/>
            <person name="Turroni F."/>
            <person name="Bottacini F."/>
            <person name="Mangifesta M."/>
            <person name="Sanchez B."/>
            <person name="Viappiani A."/>
            <person name="Mancabelli L."/>
            <person name="Taminiau B."/>
            <person name="Delcenserie V."/>
            <person name="Barrangou R."/>
            <person name="Margolles A."/>
            <person name="van Sinderen D."/>
            <person name="Ventura M."/>
        </authorList>
    </citation>
    <scope>NUCLEOTIDE SEQUENCE [LARGE SCALE GENOMIC DNA]</scope>
    <source>
        <strain evidence="15 16">LMG 11587</strain>
    </source>
</reference>
<feature type="transmembrane region" description="Helical" evidence="12">
    <location>
        <begin position="195"/>
        <end position="214"/>
    </location>
</feature>
<evidence type="ECO:0000256" key="8">
    <source>
        <dbReference type="ARBA" id="ARBA00022989"/>
    </source>
</evidence>
<evidence type="ECO:0000256" key="9">
    <source>
        <dbReference type="ARBA" id="ARBA00023136"/>
    </source>
</evidence>
<feature type="compositionally biased region" description="Polar residues" evidence="11">
    <location>
        <begin position="1"/>
        <end position="11"/>
    </location>
</feature>
<dbReference type="InterPro" id="IPR039421">
    <property type="entry name" value="Type_1_exporter"/>
</dbReference>
<dbReference type="GO" id="GO:0034040">
    <property type="term" value="F:ATPase-coupled lipid transmembrane transporter activity"/>
    <property type="evidence" value="ECO:0007669"/>
    <property type="project" value="TreeGrafter"/>
</dbReference>
<keyword evidence="4" id="KW-0997">Cell inner membrane</keyword>
<dbReference type="GO" id="GO:0140359">
    <property type="term" value="F:ABC-type transporter activity"/>
    <property type="evidence" value="ECO:0007669"/>
    <property type="project" value="InterPro"/>
</dbReference>
<evidence type="ECO:0000256" key="11">
    <source>
        <dbReference type="SAM" id="MobiDB-lite"/>
    </source>
</evidence>
<comment type="similarity">
    <text evidence="10">Belongs to the ABC transporter superfamily. Siderophore-Fe(3+) uptake transporter (SIUT) (TC 3.A.1.21) family.</text>
</comment>
<dbReference type="PANTHER" id="PTHR24221:SF397">
    <property type="entry name" value="ABC TRANSPORTER, ATP-BINDING TRANSMEMBRANE PROTEIN"/>
    <property type="match status" value="1"/>
</dbReference>
<dbReference type="PROSITE" id="PS50893">
    <property type="entry name" value="ABC_TRANSPORTER_2"/>
    <property type="match status" value="1"/>
</dbReference>
<dbReference type="SUPFAM" id="SSF90123">
    <property type="entry name" value="ABC transporter transmembrane region"/>
    <property type="match status" value="1"/>
</dbReference>
<feature type="region of interest" description="Disordered" evidence="11">
    <location>
        <begin position="1"/>
        <end position="28"/>
    </location>
</feature>
<keyword evidence="15" id="KW-0378">Hydrolase</keyword>
<dbReference type="EC" id="3.6.3.44" evidence="15"/>
<dbReference type="EMBL" id="CP006018">
    <property type="protein sequence ID" value="AIC92062.1"/>
    <property type="molecule type" value="Genomic_DNA"/>
</dbReference>
<evidence type="ECO:0000256" key="12">
    <source>
        <dbReference type="SAM" id="Phobius"/>
    </source>
</evidence>
<dbReference type="Gene3D" id="1.20.1560.10">
    <property type="entry name" value="ABC transporter type 1, transmembrane domain"/>
    <property type="match status" value="1"/>
</dbReference>
<comment type="subcellular location">
    <subcellularLocation>
        <location evidence="1">Cell inner membrane</location>
        <topology evidence="1">Multi-pass membrane protein</topology>
    </subcellularLocation>
</comment>
<dbReference type="InterPro" id="IPR027417">
    <property type="entry name" value="P-loop_NTPase"/>
</dbReference>
<dbReference type="FunFam" id="3.40.50.300:FF:000221">
    <property type="entry name" value="Multidrug ABC transporter ATP-binding protein"/>
    <property type="match status" value="1"/>
</dbReference>
<evidence type="ECO:0000256" key="2">
    <source>
        <dbReference type="ARBA" id="ARBA00022448"/>
    </source>
</evidence>
<evidence type="ECO:0000313" key="16">
    <source>
        <dbReference type="Proteomes" id="UP000028569"/>
    </source>
</evidence>
<protein>
    <submittedName>
        <fullName evidence="15">ABC transporter, ATP-binding protein</fullName>
        <ecNumber evidence="15">3.6.3.44</ecNumber>
    </submittedName>
</protein>
<proteinExistence type="inferred from homology"/>
<dbReference type="InterPro" id="IPR036640">
    <property type="entry name" value="ABC1_TM_sf"/>
</dbReference>
<organism evidence="15 16">
    <name type="scientific">Bifidobacterium [indicum] DSM 20214 = LMG 11587</name>
    <dbReference type="NCBI Taxonomy" id="1341694"/>
    <lineage>
        <taxon>Bacteria</taxon>
        <taxon>Bacillati</taxon>
        <taxon>Actinomycetota</taxon>
        <taxon>Actinomycetes</taxon>
        <taxon>Bifidobacteriales</taxon>
        <taxon>Bifidobacteriaceae</taxon>
        <taxon>Bifidobacterium</taxon>
    </lineage>
</organism>
<evidence type="ECO:0000256" key="3">
    <source>
        <dbReference type="ARBA" id="ARBA00022475"/>
    </source>
</evidence>
<feature type="domain" description="ABC transmembrane type-1" evidence="14">
    <location>
        <begin position="53"/>
        <end position="343"/>
    </location>
</feature>
<dbReference type="Pfam" id="PF00005">
    <property type="entry name" value="ABC_tran"/>
    <property type="match status" value="1"/>
</dbReference>
<dbReference type="GO" id="GO:0016887">
    <property type="term" value="F:ATP hydrolysis activity"/>
    <property type="evidence" value="ECO:0007669"/>
    <property type="project" value="InterPro"/>
</dbReference>
<evidence type="ECO:0000259" key="14">
    <source>
        <dbReference type="PROSITE" id="PS50929"/>
    </source>
</evidence>
<evidence type="ECO:0000256" key="6">
    <source>
        <dbReference type="ARBA" id="ARBA00022741"/>
    </source>
</evidence>
<evidence type="ECO:0000256" key="7">
    <source>
        <dbReference type="ARBA" id="ARBA00022840"/>
    </source>
</evidence>
<dbReference type="SMART" id="SM00382">
    <property type="entry name" value="AAA"/>
    <property type="match status" value="1"/>
</dbReference>
<name>A0A087VUP1_9BIFI</name>
<keyword evidence="8 12" id="KW-1133">Transmembrane helix</keyword>